<evidence type="ECO:0000256" key="10">
    <source>
        <dbReference type="ARBA" id="ARBA00023319"/>
    </source>
</evidence>
<dbReference type="AlphaFoldDB" id="A0A3B4U0A5"/>
<reference evidence="12" key="2">
    <citation type="submission" date="2025-09" db="UniProtKB">
        <authorList>
            <consortium name="Ensembl"/>
        </authorList>
    </citation>
    <scope>IDENTIFICATION</scope>
</reference>
<reference evidence="12" key="1">
    <citation type="submission" date="2025-08" db="UniProtKB">
        <authorList>
            <consortium name="Ensembl"/>
        </authorList>
    </citation>
    <scope>IDENTIFICATION</scope>
</reference>
<dbReference type="Pfam" id="PF22705">
    <property type="entry name" value="C2-set_3"/>
    <property type="match status" value="1"/>
</dbReference>
<dbReference type="Proteomes" id="UP000261420">
    <property type="component" value="Unplaced"/>
</dbReference>
<keyword evidence="6" id="KW-0472">Membrane</keyword>
<dbReference type="PANTHER" id="PTHR25466:SF14">
    <property type="entry name" value="BUTYROPHILIN SUBFAMILY 2 MEMBER A2-LIKE-RELATED"/>
    <property type="match status" value="1"/>
</dbReference>
<evidence type="ECO:0000256" key="6">
    <source>
        <dbReference type="ARBA" id="ARBA00023136"/>
    </source>
</evidence>
<dbReference type="GO" id="GO:0007166">
    <property type="term" value="P:cell surface receptor signaling pathway"/>
    <property type="evidence" value="ECO:0007669"/>
    <property type="project" value="TreeGrafter"/>
</dbReference>
<dbReference type="InterPro" id="IPR051713">
    <property type="entry name" value="T-cell_Activation_Regulation"/>
</dbReference>
<dbReference type="InterPro" id="IPR053896">
    <property type="entry name" value="BTN3A2-like_Ig-C"/>
</dbReference>
<evidence type="ECO:0000313" key="12">
    <source>
        <dbReference type="Ensembl" id="ENSSDUP00000011752.1"/>
    </source>
</evidence>
<keyword evidence="3" id="KW-0812">Transmembrane</keyword>
<dbReference type="GO" id="GO:0031295">
    <property type="term" value="P:T cell costimulation"/>
    <property type="evidence" value="ECO:0007669"/>
    <property type="project" value="TreeGrafter"/>
</dbReference>
<evidence type="ECO:0000256" key="8">
    <source>
        <dbReference type="ARBA" id="ARBA00023170"/>
    </source>
</evidence>
<dbReference type="PROSITE" id="PS50835">
    <property type="entry name" value="IG_LIKE"/>
    <property type="match status" value="1"/>
</dbReference>
<dbReference type="SUPFAM" id="SSF48726">
    <property type="entry name" value="Immunoglobulin"/>
    <property type="match status" value="2"/>
</dbReference>
<dbReference type="Ensembl" id="ENSSDUT00000011969.1">
    <property type="protein sequence ID" value="ENSSDUP00000011752.1"/>
    <property type="gene ID" value="ENSSDUG00000008574.1"/>
</dbReference>
<keyword evidence="8" id="KW-0675">Receptor</keyword>
<keyword evidence="5" id="KW-1133">Transmembrane helix</keyword>
<dbReference type="OMA" id="RYLVICV"/>
<dbReference type="PANTHER" id="PTHR25466">
    <property type="entry name" value="T-LYMPHOCYTE ACTIVATION ANTIGEN"/>
    <property type="match status" value="1"/>
</dbReference>
<evidence type="ECO:0000259" key="11">
    <source>
        <dbReference type="PROSITE" id="PS50835"/>
    </source>
</evidence>
<organism evidence="12 13">
    <name type="scientific">Seriola dumerili</name>
    <name type="common">Greater amberjack</name>
    <name type="synonym">Caranx dumerili</name>
    <dbReference type="NCBI Taxonomy" id="41447"/>
    <lineage>
        <taxon>Eukaryota</taxon>
        <taxon>Metazoa</taxon>
        <taxon>Chordata</taxon>
        <taxon>Craniata</taxon>
        <taxon>Vertebrata</taxon>
        <taxon>Euteleostomi</taxon>
        <taxon>Actinopterygii</taxon>
        <taxon>Neopterygii</taxon>
        <taxon>Teleostei</taxon>
        <taxon>Neoteleostei</taxon>
        <taxon>Acanthomorphata</taxon>
        <taxon>Carangaria</taxon>
        <taxon>Carangiformes</taxon>
        <taxon>Carangidae</taxon>
        <taxon>Seriola</taxon>
    </lineage>
</organism>
<feature type="domain" description="Ig-like" evidence="11">
    <location>
        <begin position="112"/>
        <end position="225"/>
    </location>
</feature>
<dbReference type="GO" id="GO:0006955">
    <property type="term" value="P:immune response"/>
    <property type="evidence" value="ECO:0007669"/>
    <property type="project" value="TreeGrafter"/>
</dbReference>
<evidence type="ECO:0000256" key="4">
    <source>
        <dbReference type="ARBA" id="ARBA00022729"/>
    </source>
</evidence>
<keyword evidence="4" id="KW-0732">Signal</keyword>
<proteinExistence type="predicted"/>
<dbReference type="GO" id="GO:0042102">
    <property type="term" value="P:positive regulation of T cell proliferation"/>
    <property type="evidence" value="ECO:0007669"/>
    <property type="project" value="TreeGrafter"/>
</dbReference>
<evidence type="ECO:0000256" key="1">
    <source>
        <dbReference type="ARBA" id="ARBA00004251"/>
    </source>
</evidence>
<dbReference type="GeneTree" id="ENSGT01030000234893"/>
<dbReference type="InterPro" id="IPR036179">
    <property type="entry name" value="Ig-like_dom_sf"/>
</dbReference>
<keyword evidence="9" id="KW-0325">Glycoprotein</keyword>
<sequence>VVFILNLESENTKKHIQLRQIRYLVICVANETCVLPCSYQSSSDPLVHWFHMTPQYVHVHAYYRNKDQLSFQESRYRGRTSLFKDQVSRGNWVEVQDQGRYNHSYSTFHFHPTLQKELYVKQIRFVCFAAPVRKVDLQQVGDRITCSSEGIYPEPELTWSTSPPSNVTFKNQPEVQKTEQLLYNISSYLIPSDTDTDVGYSCTVSTHFWFCVIVLSLMMSPKSVDQSEFSNIHI</sequence>
<keyword evidence="13" id="KW-1185">Reference proteome</keyword>
<evidence type="ECO:0000256" key="3">
    <source>
        <dbReference type="ARBA" id="ARBA00022692"/>
    </source>
</evidence>
<dbReference type="GO" id="GO:0071222">
    <property type="term" value="P:cellular response to lipopolysaccharide"/>
    <property type="evidence" value="ECO:0007669"/>
    <property type="project" value="TreeGrafter"/>
</dbReference>
<keyword evidence="7" id="KW-1015">Disulfide bond</keyword>
<evidence type="ECO:0000256" key="2">
    <source>
        <dbReference type="ARBA" id="ARBA00022475"/>
    </source>
</evidence>
<keyword evidence="10" id="KW-0393">Immunoglobulin domain</keyword>
<evidence type="ECO:0000313" key="13">
    <source>
        <dbReference type="Proteomes" id="UP000261420"/>
    </source>
</evidence>
<dbReference type="GO" id="GO:0042130">
    <property type="term" value="P:negative regulation of T cell proliferation"/>
    <property type="evidence" value="ECO:0007669"/>
    <property type="project" value="TreeGrafter"/>
</dbReference>
<evidence type="ECO:0000256" key="9">
    <source>
        <dbReference type="ARBA" id="ARBA00023180"/>
    </source>
</evidence>
<evidence type="ECO:0000256" key="7">
    <source>
        <dbReference type="ARBA" id="ARBA00023157"/>
    </source>
</evidence>
<accession>A0A3B4U0A5</accession>
<dbReference type="InterPro" id="IPR013783">
    <property type="entry name" value="Ig-like_fold"/>
</dbReference>
<protein>
    <recommendedName>
        <fullName evidence="11">Ig-like domain-containing protein</fullName>
    </recommendedName>
</protein>
<comment type="subcellular location">
    <subcellularLocation>
        <location evidence="1">Cell membrane</location>
        <topology evidence="1">Single-pass type I membrane protein</topology>
    </subcellularLocation>
</comment>
<name>A0A3B4U0A5_SERDU</name>
<dbReference type="GO" id="GO:0009897">
    <property type="term" value="C:external side of plasma membrane"/>
    <property type="evidence" value="ECO:0007669"/>
    <property type="project" value="TreeGrafter"/>
</dbReference>
<keyword evidence="2" id="KW-1003">Cell membrane</keyword>
<dbReference type="InterPro" id="IPR007110">
    <property type="entry name" value="Ig-like_dom"/>
</dbReference>
<dbReference type="Gene3D" id="2.60.40.10">
    <property type="entry name" value="Immunoglobulins"/>
    <property type="match status" value="2"/>
</dbReference>
<evidence type="ECO:0000256" key="5">
    <source>
        <dbReference type="ARBA" id="ARBA00022989"/>
    </source>
</evidence>